<protein>
    <submittedName>
        <fullName evidence="1">Uncharacterized protein</fullName>
    </submittedName>
</protein>
<reference evidence="1" key="1">
    <citation type="journal article" date="2012" name="Environ. Microbiol.">
        <title>Genomic content of uncultured Bacteroidetes from contrasting oceanic provinces in the North Atlantic Ocean.</title>
        <authorList>
            <person name="Gomez-Pereira P.R."/>
            <person name="Schuler M."/>
            <person name="Fuchs B.M."/>
            <person name="Bennke C."/>
            <person name="Teeling H."/>
            <person name="Waldmann J."/>
            <person name="Richter M."/>
            <person name="Barbe V."/>
            <person name="Bataille E."/>
            <person name="Glockner F.O."/>
            <person name="Amann R."/>
        </authorList>
    </citation>
    <scope>NUCLEOTIDE SEQUENCE</scope>
</reference>
<gene>
    <name evidence="1" type="ORF">VIS_S3ARA10037</name>
</gene>
<sequence>MAVILKTNDMKEYFYYDVKETNGKKALELKLIIEKYNFSKEDVIKLSSLEKEKNQLGFFAKDKVKREIIKIYKYYKVKFLDYGDITACFRQLDL</sequence>
<evidence type="ECO:0000313" key="1">
    <source>
        <dbReference type="EMBL" id="CCF99171.1"/>
    </source>
</evidence>
<organism evidence="1">
    <name type="scientific">uncultured Flavobacteriia bacterium</name>
    <dbReference type="NCBI Taxonomy" id="212695"/>
    <lineage>
        <taxon>Bacteria</taxon>
        <taxon>Pseudomonadati</taxon>
        <taxon>Bacteroidota</taxon>
        <taxon>Flavobacteriia</taxon>
        <taxon>environmental samples</taxon>
    </lineage>
</organism>
<dbReference type="AlphaFoldDB" id="H6RDR0"/>
<accession>H6RDR0</accession>
<proteinExistence type="predicted"/>
<name>H6RDR0_9BACT</name>
<dbReference type="EMBL" id="FO117572">
    <property type="protein sequence ID" value="CCF99171.1"/>
    <property type="molecule type" value="Genomic_DNA"/>
</dbReference>
<reference evidence="1" key="2">
    <citation type="submission" date="2012-02" db="EMBL/GenBank/DDBJ databases">
        <authorList>
            <person name="Genoscope - CEA"/>
        </authorList>
    </citation>
    <scope>NUCLEOTIDE SEQUENCE</scope>
</reference>